<organism evidence="1 2">
    <name type="scientific">Brachionus plicatilis</name>
    <name type="common">Marine rotifer</name>
    <name type="synonym">Brachionus muelleri</name>
    <dbReference type="NCBI Taxonomy" id="10195"/>
    <lineage>
        <taxon>Eukaryota</taxon>
        <taxon>Metazoa</taxon>
        <taxon>Spiralia</taxon>
        <taxon>Gnathifera</taxon>
        <taxon>Rotifera</taxon>
        <taxon>Eurotatoria</taxon>
        <taxon>Monogononta</taxon>
        <taxon>Pseudotrocha</taxon>
        <taxon>Ploima</taxon>
        <taxon>Brachionidae</taxon>
        <taxon>Brachionus</taxon>
    </lineage>
</organism>
<dbReference type="Proteomes" id="UP000276133">
    <property type="component" value="Unassembled WGS sequence"/>
</dbReference>
<proteinExistence type="predicted"/>
<accession>A0A3M7PW51</accession>
<keyword evidence="2" id="KW-1185">Reference proteome</keyword>
<reference evidence="1 2" key="1">
    <citation type="journal article" date="2018" name="Sci. Rep.">
        <title>Genomic signatures of local adaptation to the degree of environmental predictability in rotifers.</title>
        <authorList>
            <person name="Franch-Gras L."/>
            <person name="Hahn C."/>
            <person name="Garcia-Roger E.M."/>
            <person name="Carmona M.J."/>
            <person name="Serra M."/>
            <person name="Gomez A."/>
        </authorList>
    </citation>
    <scope>NUCLEOTIDE SEQUENCE [LARGE SCALE GENOMIC DNA]</scope>
    <source>
        <strain evidence="1">HYR1</strain>
    </source>
</reference>
<sequence>MVSNNLYKRFLTLYHLIHRLILVLHFQSIGHNQPIDTMKCDANHVAEMKVKDHIQLPRSSSKYYRISSNKRKFGHQRKQKNACST</sequence>
<gene>
    <name evidence="1" type="ORF">BpHYR1_051348</name>
</gene>
<dbReference type="AlphaFoldDB" id="A0A3M7PW51"/>
<name>A0A3M7PW51_BRAPC</name>
<evidence type="ECO:0000313" key="2">
    <source>
        <dbReference type="Proteomes" id="UP000276133"/>
    </source>
</evidence>
<protein>
    <submittedName>
        <fullName evidence="1">Uncharacterized protein</fullName>
    </submittedName>
</protein>
<dbReference type="EMBL" id="REGN01008532">
    <property type="protein sequence ID" value="RNA03337.1"/>
    <property type="molecule type" value="Genomic_DNA"/>
</dbReference>
<comment type="caution">
    <text evidence="1">The sequence shown here is derived from an EMBL/GenBank/DDBJ whole genome shotgun (WGS) entry which is preliminary data.</text>
</comment>
<evidence type="ECO:0000313" key="1">
    <source>
        <dbReference type="EMBL" id="RNA03337.1"/>
    </source>
</evidence>